<evidence type="ECO:0000313" key="2">
    <source>
        <dbReference type="EMBL" id="TFW70988.1"/>
    </source>
</evidence>
<dbReference type="PROSITE" id="PS51257">
    <property type="entry name" value="PROKAR_LIPOPROTEIN"/>
    <property type="match status" value="1"/>
</dbReference>
<dbReference type="EMBL" id="PQVH01000010">
    <property type="protein sequence ID" value="TFW70988.1"/>
    <property type="molecule type" value="Genomic_DNA"/>
</dbReference>
<proteinExistence type="predicted"/>
<dbReference type="AlphaFoldDB" id="A0A4Y9VQ41"/>
<accession>A0A4Y9VQ41</accession>
<protein>
    <submittedName>
        <fullName evidence="2">Uncharacterized protein</fullName>
    </submittedName>
</protein>
<keyword evidence="1" id="KW-0812">Transmembrane</keyword>
<reference evidence="2 3" key="1">
    <citation type="submission" date="2018-02" db="EMBL/GenBank/DDBJ databases">
        <title>A novel lanthanide dependent methylotroph, Methylotenera sp. La3113.</title>
        <authorList>
            <person name="Lv H."/>
            <person name="Tani A."/>
        </authorList>
    </citation>
    <scope>NUCLEOTIDE SEQUENCE [LARGE SCALE GENOMIC DNA]</scope>
    <source>
        <strain evidence="2 3">La3113</strain>
    </source>
</reference>
<evidence type="ECO:0000256" key="1">
    <source>
        <dbReference type="SAM" id="Phobius"/>
    </source>
</evidence>
<keyword evidence="1" id="KW-1133">Transmembrane helix</keyword>
<sequence length="209" mass="23661">MKLEPNDWKKLQIPLVVLGVVIVVVVACIVLAQQYKTEQELALLNQQNQLNAARQRYQSSGLEKEVITAYLPQYQTLINKGFVGEERRIEWVESLRDQHKNHKLFGIKYSIKQQEKYTPAFAPNLGGFTLNRSVMQFELDMLHEGDLLQLTESLSKAGVAELILRDCEMTRLNESGALSSQLTANLHAQCELDWLTLREPAAIQTVAGP</sequence>
<evidence type="ECO:0000313" key="3">
    <source>
        <dbReference type="Proteomes" id="UP000297706"/>
    </source>
</evidence>
<keyword evidence="1" id="KW-0472">Membrane</keyword>
<gene>
    <name evidence="2" type="ORF">C3Y98_08600</name>
</gene>
<keyword evidence="3" id="KW-1185">Reference proteome</keyword>
<feature type="transmembrane region" description="Helical" evidence="1">
    <location>
        <begin position="12"/>
        <end position="32"/>
    </location>
</feature>
<name>A0A4Y9VQ41_9PROT</name>
<organism evidence="2 3">
    <name type="scientific">Methylotenera oryzisoli</name>
    <dbReference type="NCBI Taxonomy" id="2080758"/>
    <lineage>
        <taxon>Bacteria</taxon>
        <taxon>Pseudomonadati</taxon>
        <taxon>Pseudomonadota</taxon>
        <taxon>Betaproteobacteria</taxon>
        <taxon>Nitrosomonadales</taxon>
        <taxon>Methylophilaceae</taxon>
        <taxon>Methylotenera</taxon>
    </lineage>
</organism>
<dbReference type="Proteomes" id="UP000297706">
    <property type="component" value="Unassembled WGS sequence"/>
</dbReference>
<dbReference type="RefSeq" id="WP_135278159.1">
    <property type="nucleotide sequence ID" value="NZ_PQVH01000010.1"/>
</dbReference>
<comment type="caution">
    <text evidence="2">The sequence shown here is derived from an EMBL/GenBank/DDBJ whole genome shotgun (WGS) entry which is preliminary data.</text>
</comment>
<dbReference type="OrthoDB" id="8527869at2"/>